<name>A0ABS5JUF6_9BACT</name>
<proteinExistence type="predicted"/>
<protein>
    <recommendedName>
        <fullName evidence="3">Sugar transferase</fullName>
    </recommendedName>
</protein>
<evidence type="ECO:0000313" key="1">
    <source>
        <dbReference type="EMBL" id="MBS2098549.1"/>
    </source>
</evidence>
<sequence length="293" mass="34603">MELAPIVLFVYNRPWHTQQTLEALSKNEWANQSSLFIMADGPKENATDEDLQKIKEVRDLIRQKQWCKEVIIEEKERNYGLADSILNGVTKIVNQYGKIIVLEDDLITSTFFLKYLNTCLKTFEKRCNIYSVSANMFPIKTNLSETVLLPYIATWGWATWKDKWNTCDWKTPDKDHIKQSIYLNHRFNLADYSYSSQFDIDDRNVWGIKWYYNLFKRNGLSVYPSKTLVRNIGLDGTGVNCSESKDDRELASEIDIKFNDSINLEFYSILLRYFEKAEKNDRNIFKKIRKLFK</sequence>
<dbReference type="RefSeq" id="WP_212215786.1">
    <property type="nucleotide sequence ID" value="NZ_JAGUCO010000005.1"/>
</dbReference>
<dbReference type="EMBL" id="JAGUCO010000005">
    <property type="protein sequence ID" value="MBS2098549.1"/>
    <property type="molecule type" value="Genomic_DNA"/>
</dbReference>
<dbReference type="Gene3D" id="3.90.550.10">
    <property type="entry name" value="Spore Coat Polysaccharide Biosynthesis Protein SpsA, Chain A"/>
    <property type="match status" value="1"/>
</dbReference>
<keyword evidence="2" id="KW-1185">Reference proteome</keyword>
<organism evidence="1 2">
    <name type="scientific">Carboxylicivirga linearis</name>
    <dbReference type="NCBI Taxonomy" id="1628157"/>
    <lineage>
        <taxon>Bacteria</taxon>
        <taxon>Pseudomonadati</taxon>
        <taxon>Bacteroidota</taxon>
        <taxon>Bacteroidia</taxon>
        <taxon>Marinilabiliales</taxon>
        <taxon>Marinilabiliaceae</taxon>
        <taxon>Carboxylicivirga</taxon>
    </lineage>
</organism>
<dbReference type="SUPFAM" id="SSF53448">
    <property type="entry name" value="Nucleotide-diphospho-sugar transferases"/>
    <property type="match status" value="1"/>
</dbReference>
<evidence type="ECO:0008006" key="3">
    <source>
        <dbReference type="Google" id="ProtNLM"/>
    </source>
</evidence>
<evidence type="ECO:0000313" key="2">
    <source>
        <dbReference type="Proteomes" id="UP000708576"/>
    </source>
</evidence>
<gene>
    <name evidence="1" type="ORF">KEM10_09670</name>
</gene>
<dbReference type="Proteomes" id="UP000708576">
    <property type="component" value="Unassembled WGS sequence"/>
</dbReference>
<comment type="caution">
    <text evidence="1">The sequence shown here is derived from an EMBL/GenBank/DDBJ whole genome shotgun (WGS) entry which is preliminary data.</text>
</comment>
<reference evidence="1 2" key="1">
    <citation type="journal article" date="2015" name="Int. J. Syst. Evol. Microbiol.">
        <title>Carboxylicivirga linearis sp. nov., isolated from a sea cucumber culture pond.</title>
        <authorList>
            <person name="Wang F.Q."/>
            <person name="Zhou Y.X."/>
            <person name="Lin X.Z."/>
            <person name="Chen G.J."/>
            <person name="Du Z.J."/>
        </authorList>
    </citation>
    <scope>NUCLEOTIDE SEQUENCE [LARGE SCALE GENOMIC DNA]</scope>
    <source>
        <strain evidence="1 2">FB218</strain>
    </source>
</reference>
<dbReference type="InterPro" id="IPR029044">
    <property type="entry name" value="Nucleotide-diphossugar_trans"/>
</dbReference>
<accession>A0ABS5JUF6</accession>